<evidence type="ECO:0000256" key="7">
    <source>
        <dbReference type="SAM" id="MobiDB-lite"/>
    </source>
</evidence>
<dbReference type="GO" id="GO:0008374">
    <property type="term" value="F:O-acyltransferase activity"/>
    <property type="evidence" value="ECO:0007669"/>
    <property type="project" value="InterPro"/>
</dbReference>
<dbReference type="PANTHER" id="PTHR31595">
    <property type="entry name" value="LONG-CHAIN-ALCOHOL O-FATTY-ACYLTRANSFERASE 3-RELATED"/>
    <property type="match status" value="1"/>
</dbReference>
<proteinExistence type="inferred from homology"/>
<keyword evidence="5" id="KW-1133">Transmembrane helix</keyword>
<dbReference type="Pfam" id="PF13813">
    <property type="entry name" value="MBOAT_2"/>
    <property type="match status" value="1"/>
</dbReference>
<comment type="similarity">
    <text evidence="2">Belongs to the wax synthase family.</text>
</comment>
<evidence type="ECO:0000256" key="3">
    <source>
        <dbReference type="ARBA" id="ARBA00022679"/>
    </source>
</evidence>
<evidence type="ECO:0000256" key="6">
    <source>
        <dbReference type="ARBA" id="ARBA00023136"/>
    </source>
</evidence>
<name>A0A0F7TM79_PENBI</name>
<dbReference type="EMBL" id="CDHK01000005">
    <property type="protein sequence ID" value="CEJ57804.1"/>
    <property type="molecule type" value="Genomic_DNA"/>
</dbReference>
<dbReference type="InterPro" id="IPR044851">
    <property type="entry name" value="Wax_synthase"/>
</dbReference>
<gene>
    <name evidence="9" type="ORF">PMG11_06483</name>
</gene>
<evidence type="ECO:0000256" key="5">
    <source>
        <dbReference type="ARBA" id="ARBA00022989"/>
    </source>
</evidence>
<feature type="domain" description="Wax synthase" evidence="8">
    <location>
        <begin position="282"/>
        <end position="368"/>
    </location>
</feature>
<feature type="region of interest" description="Disordered" evidence="7">
    <location>
        <begin position="1"/>
        <end position="32"/>
    </location>
</feature>
<accession>A0A0F7TM79</accession>
<keyword evidence="4" id="KW-0812">Transmembrane</keyword>
<keyword evidence="10" id="KW-1185">Reference proteome</keyword>
<evidence type="ECO:0000256" key="1">
    <source>
        <dbReference type="ARBA" id="ARBA00004141"/>
    </source>
</evidence>
<keyword evidence="3" id="KW-0808">Transferase</keyword>
<keyword evidence="6" id="KW-0472">Membrane</keyword>
<dbReference type="AlphaFoldDB" id="A0A0F7TM79"/>
<evidence type="ECO:0000256" key="4">
    <source>
        <dbReference type="ARBA" id="ARBA00022692"/>
    </source>
</evidence>
<dbReference type="Proteomes" id="UP000042958">
    <property type="component" value="Unassembled WGS sequence"/>
</dbReference>
<protein>
    <recommendedName>
        <fullName evidence="8">Wax synthase domain-containing protein</fullName>
    </recommendedName>
</protein>
<evidence type="ECO:0000313" key="10">
    <source>
        <dbReference type="Proteomes" id="UP000042958"/>
    </source>
</evidence>
<dbReference type="GO" id="GO:0016020">
    <property type="term" value="C:membrane"/>
    <property type="evidence" value="ECO:0007669"/>
    <property type="project" value="UniProtKB-SubCell"/>
</dbReference>
<dbReference type="PANTHER" id="PTHR31595:SF27">
    <property type="entry name" value="WAX SYNTHASE DOMAIN-CONTAINING PROTEIN-RELATED"/>
    <property type="match status" value="1"/>
</dbReference>
<reference evidence="10" key="1">
    <citation type="journal article" date="2015" name="Genome Announc.">
        <title>Draft genome sequence of the fungus Penicillium brasilianum MG11.</title>
        <authorList>
            <person name="Horn F."/>
            <person name="Linde J."/>
            <person name="Mattern D.J."/>
            <person name="Walther G."/>
            <person name="Guthke R."/>
            <person name="Brakhage A.A."/>
            <person name="Valiante V."/>
        </authorList>
    </citation>
    <scope>NUCLEOTIDE SEQUENCE [LARGE SCALE GENOMIC DNA]</scope>
    <source>
        <strain evidence="10">MG11</strain>
    </source>
</reference>
<dbReference type="InterPro" id="IPR032805">
    <property type="entry name" value="Wax_synthase_dom"/>
</dbReference>
<comment type="subcellular location">
    <subcellularLocation>
        <location evidence="1">Membrane</location>
        <topology evidence="1">Multi-pass membrane protein</topology>
    </subcellularLocation>
</comment>
<dbReference type="GO" id="GO:0006629">
    <property type="term" value="P:lipid metabolic process"/>
    <property type="evidence" value="ECO:0007669"/>
    <property type="project" value="InterPro"/>
</dbReference>
<sequence length="473" mass="54220">MWSGPQKAINNISFKPRQYSKKSPDKTPASLSIFPFSQPYPIPHTPLPSTPLSNIIHHNVRFTPRPPRLPSHRNPNRPPPNNIPNSNPQKFPPPLHNPSNYYVPLIPLHQGHSRSIHLLLIKRLDDRDIAREIPHRAFFRSDRLWHAAEALIQPRGVNTPREVKNIPAHPGYYASRQTAKDGASDPIPRGQFLTRQISIFIWQYLVLDILQTVAREQALRDGGGGFRGFTRIDWFISPEEWLQRGLTNLITWFVATRILIDANYRFASIIFVGLGWDGPENWPPAFGRMKDVYTVRKFWGKFWHQFLRGSFQGISNFIARDILHLPRPSILERYTNIFIVCFLSGILHVWTDYVQNIPFENSGALIGFTSTALAIMFEDGVQHLWKRFSPPTEKKDSSEDDLPPLWQRVVGYVWTLTWLGVTSTWFLYPNNELPKEHAMIVPVSLAERVGMQPLGGVVLGTGLLVGYLFKAEI</sequence>
<evidence type="ECO:0000313" key="9">
    <source>
        <dbReference type="EMBL" id="CEJ57804.1"/>
    </source>
</evidence>
<dbReference type="OrthoDB" id="1077582at2759"/>
<feature type="region of interest" description="Disordered" evidence="7">
    <location>
        <begin position="61"/>
        <end position="96"/>
    </location>
</feature>
<evidence type="ECO:0000256" key="2">
    <source>
        <dbReference type="ARBA" id="ARBA00007282"/>
    </source>
</evidence>
<evidence type="ECO:0000259" key="8">
    <source>
        <dbReference type="Pfam" id="PF13813"/>
    </source>
</evidence>
<organism evidence="9 10">
    <name type="scientific">Penicillium brasilianum</name>
    <dbReference type="NCBI Taxonomy" id="104259"/>
    <lineage>
        <taxon>Eukaryota</taxon>
        <taxon>Fungi</taxon>
        <taxon>Dikarya</taxon>
        <taxon>Ascomycota</taxon>
        <taxon>Pezizomycotina</taxon>
        <taxon>Eurotiomycetes</taxon>
        <taxon>Eurotiomycetidae</taxon>
        <taxon>Eurotiales</taxon>
        <taxon>Aspergillaceae</taxon>
        <taxon>Penicillium</taxon>
    </lineage>
</organism>